<evidence type="ECO:0000313" key="5">
    <source>
        <dbReference type="EMBL" id="GAA4639454.1"/>
    </source>
</evidence>
<dbReference type="EMBL" id="BAABHK010000027">
    <property type="protein sequence ID" value="GAA4639454.1"/>
    <property type="molecule type" value="Genomic_DNA"/>
</dbReference>
<protein>
    <recommendedName>
        <fullName evidence="4">HTH luxR-type domain-containing protein</fullName>
    </recommendedName>
</protein>
<dbReference type="PROSITE" id="PS00622">
    <property type="entry name" value="HTH_LUXR_1"/>
    <property type="match status" value="1"/>
</dbReference>
<dbReference type="SUPFAM" id="SSF46894">
    <property type="entry name" value="C-terminal effector domain of the bipartite response regulators"/>
    <property type="match status" value="1"/>
</dbReference>
<dbReference type="Gene3D" id="1.10.10.10">
    <property type="entry name" value="Winged helix-like DNA-binding domain superfamily/Winged helix DNA-binding domain"/>
    <property type="match status" value="1"/>
</dbReference>
<evidence type="ECO:0000256" key="3">
    <source>
        <dbReference type="ARBA" id="ARBA00023163"/>
    </source>
</evidence>
<sequence>MVRVLIPAIPIDHATLTIAFADGRYAGLRERLISYQLGRLLIPSLRQYFSNDSRAVGLESLTQRELQIADLVATGLTNQEIAEHLHVTVDTVKKHISRALRKTSCTSRTQLAVLWR</sequence>
<dbReference type="PROSITE" id="PS50043">
    <property type="entry name" value="HTH_LUXR_2"/>
    <property type="match status" value="1"/>
</dbReference>
<dbReference type="InterPro" id="IPR016032">
    <property type="entry name" value="Sig_transdc_resp-reg_C-effctor"/>
</dbReference>
<evidence type="ECO:0000313" key="6">
    <source>
        <dbReference type="Proteomes" id="UP001501442"/>
    </source>
</evidence>
<evidence type="ECO:0000256" key="1">
    <source>
        <dbReference type="ARBA" id="ARBA00023015"/>
    </source>
</evidence>
<dbReference type="CDD" id="cd06170">
    <property type="entry name" value="LuxR_C_like"/>
    <property type="match status" value="1"/>
</dbReference>
<evidence type="ECO:0000259" key="4">
    <source>
        <dbReference type="PROSITE" id="PS50043"/>
    </source>
</evidence>
<dbReference type="PANTHER" id="PTHR44688:SF16">
    <property type="entry name" value="DNA-BINDING TRANSCRIPTIONAL ACTIVATOR DEVR_DOSR"/>
    <property type="match status" value="1"/>
</dbReference>
<evidence type="ECO:0000256" key="2">
    <source>
        <dbReference type="ARBA" id="ARBA00023125"/>
    </source>
</evidence>
<dbReference type="PANTHER" id="PTHR44688">
    <property type="entry name" value="DNA-BINDING TRANSCRIPTIONAL ACTIVATOR DEVR_DOSR"/>
    <property type="match status" value="1"/>
</dbReference>
<feature type="domain" description="HTH luxR-type" evidence="4">
    <location>
        <begin position="54"/>
        <end position="116"/>
    </location>
</feature>
<comment type="caution">
    <text evidence="5">The sequence shown here is derived from an EMBL/GenBank/DDBJ whole genome shotgun (WGS) entry which is preliminary data.</text>
</comment>
<proteinExistence type="predicted"/>
<keyword evidence="1" id="KW-0805">Transcription regulation</keyword>
<name>A0ABP8UTX4_9ACTN</name>
<dbReference type="InterPro" id="IPR000792">
    <property type="entry name" value="Tscrpt_reg_LuxR_C"/>
</dbReference>
<dbReference type="InterPro" id="IPR036388">
    <property type="entry name" value="WH-like_DNA-bd_sf"/>
</dbReference>
<keyword evidence="3" id="KW-0804">Transcription</keyword>
<dbReference type="Proteomes" id="UP001501442">
    <property type="component" value="Unassembled WGS sequence"/>
</dbReference>
<dbReference type="Pfam" id="PF00196">
    <property type="entry name" value="GerE"/>
    <property type="match status" value="1"/>
</dbReference>
<accession>A0ABP8UTX4</accession>
<reference evidence="6" key="1">
    <citation type="journal article" date="2019" name="Int. J. Syst. Evol. Microbiol.">
        <title>The Global Catalogue of Microorganisms (GCM) 10K type strain sequencing project: providing services to taxonomists for standard genome sequencing and annotation.</title>
        <authorList>
            <consortium name="The Broad Institute Genomics Platform"/>
            <consortium name="The Broad Institute Genome Sequencing Center for Infectious Disease"/>
            <person name="Wu L."/>
            <person name="Ma J."/>
        </authorList>
    </citation>
    <scope>NUCLEOTIDE SEQUENCE [LARGE SCALE GENOMIC DNA]</scope>
    <source>
        <strain evidence="6">JCM 17939</strain>
    </source>
</reference>
<dbReference type="PRINTS" id="PR00038">
    <property type="entry name" value="HTHLUXR"/>
</dbReference>
<keyword evidence="6" id="KW-1185">Reference proteome</keyword>
<gene>
    <name evidence="5" type="ORF">GCM10023196_101150</name>
</gene>
<dbReference type="SMART" id="SM00421">
    <property type="entry name" value="HTH_LUXR"/>
    <property type="match status" value="1"/>
</dbReference>
<keyword evidence="2" id="KW-0238">DNA-binding</keyword>
<organism evidence="5 6">
    <name type="scientific">Actinoallomurus vinaceus</name>
    <dbReference type="NCBI Taxonomy" id="1080074"/>
    <lineage>
        <taxon>Bacteria</taxon>
        <taxon>Bacillati</taxon>
        <taxon>Actinomycetota</taxon>
        <taxon>Actinomycetes</taxon>
        <taxon>Streptosporangiales</taxon>
        <taxon>Thermomonosporaceae</taxon>
        <taxon>Actinoallomurus</taxon>
    </lineage>
</organism>